<evidence type="ECO:0000256" key="1">
    <source>
        <dbReference type="ARBA" id="ARBA00004167"/>
    </source>
</evidence>
<proteinExistence type="inferred from homology"/>
<dbReference type="GeneID" id="19896052"/>
<comment type="caution">
    <text evidence="10">The sequence shown here is derived from an EMBL/GenBank/DDBJ whole genome shotgun (WGS) entry which is preliminary data.</text>
</comment>
<keyword evidence="5 9" id="KW-1133">Transmembrane helix</keyword>
<dbReference type="OMA" id="VIFPIGW"/>
<dbReference type="PANTHER" id="PTHR33968">
    <property type="entry name" value="PROTEIN PET100 HOMOLOG, MITOCHONDRIAL"/>
    <property type="match status" value="1"/>
</dbReference>
<dbReference type="InterPro" id="IPR018625">
    <property type="entry name" value="Pet100"/>
</dbReference>
<dbReference type="AlphaFoldDB" id="M7PG26"/>
<gene>
    <name evidence="10" type="ORF">PNEG_02359</name>
</gene>
<feature type="transmembrane region" description="Helical" evidence="9">
    <location>
        <begin position="6"/>
        <end position="26"/>
    </location>
</feature>
<evidence type="ECO:0000256" key="2">
    <source>
        <dbReference type="ARBA" id="ARBA00004325"/>
    </source>
</evidence>
<reference evidence="11" key="1">
    <citation type="journal article" date="2016" name="Nat. Commun.">
        <title>Genome analysis of three Pneumocystis species reveals adaptation mechanisms to life exclusively in mammalian hosts.</title>
        <authorList>
            <person name="Ma L."/>
            <person name="Chen Z."/>
            <person name="Huang D.W."/>
            <person name="Kutty G."/>
            <person name="Ishihara M."/>
            <person name="Wang H."/>
            <person name="Abouelleil A."/>
            <person name="Bishop L."/>
            <person name="Davey E."/>
            <person name="Deng R."/>
            <person name="Deng X."/>
            <person name="Fan L."/>
            <person name="Fantoni G."/>
            <person name="Fitzgerald M."/>
            <person name="Gogineni E."/>
            <person name="Goldberg J.M."/>
            <person name="Handley G."/>
            <person name="Hu X."/>
            <person name="Huber C."/>
            <person name="Jiao X."/>
            <person name="Jones K."/>
            <person name="Levin J.Z."/>
            <person name="Liu Y."/>
            <person name="Macdonald P."/>
            <person name="Melnikov A."/>
            <person name="Raley C."/>
            <person name="Sassi M."/>
            <person name="Sherman B.T."/>
            <person name="Song X."/>
            <person name="Sykes S."/>
            <person name="Tran B."/>
            <person name="Walsh L."/>
            <person name="Xia Y."/>
            <person name="Yang J."/>
            <person name="Young S."/>
            <person name="Zeng Q."/>
            <person name="Zheng X."/>
            <person name="Stephens R."/>
            <person name="Nusbaum C."/>
            <person name="Birren B.W."/>
            <person name="Azadi P."/>
            <person name="Lempicki R.A."/>
            <person name="Cuomo C.A."/>
            <person name="Kovacs J.A."/>
        </authorList>
    </citation>
    <scope>NUCLEOTIDE SEQUENCE [LARGE SCALE GENOMIC DNA]</scope>
    <source>
        <strain evidence="11">B123</strain>
    </source>
</reference>
<comment type="similarity">
    <text evidence="8">Belongs to the PET100 family.</text>
</comment>
<evidence type="ECO:0000256" key="9">
    <source>
        <dbReference type="SAM" id="Phobius"/>
    </source>
</evidence>
<evidence type="ECO:0000256" key="3">
    <source>
        <dbReference type="ARBA" id="ARBA00022692"/>
    </source>
</evidence>
<evidence type="ECO:0000313" key="11">
    <source>
        <dbReference type="Proteomes" id="UP000011958"/>
    </source>
</evidence>
<evidence type="ECO:0000256" key="6">
    <source>
        <dbReference type="ARBA" id="ARBA00023128"/>
    </source>
</evidence>
<dbReference type="PANTHER" id="PTHR33968:SF1">
    <property type="entry name" value="PROTEIN PET100 HOMOLOG, MITOCHONDRIAL"/>
    <property type="match status" value="1"/>
</dbReference>
<comment type="subcellular location">
    <subcellularLocation>
        <location evidence="1">Membrane</location>
        <topology evidence="1">Single-pass membrane protein</topology>
    </subcellularLocation>
    <subcellularLocation>
        <location evidence="2">Mitochondrion membrane</location>
    </subcellularLocation>
</comment>
<dbReference type="Pfam" id="PF09803">
    <property type="entry name" value="Pet100"/>
    <property type="match status" value="1"/>
</dbReference>
<keyword evidence="3 9" id="KW-0812">Transmembrane</keyword>
<keyword evidence="6" id="KW-0496">Mitochondrion</keyword>
<evidence type="ECO:0000256" key="4">
    <source>
        <dbReference type="ARBA" id="ARBA00022946"/>
    </source>
</evidence>
<organism evidence="10 11">
    <name type="scientific">Pneumocystis murina (strain B123)</name>
    <name type="common">Mouse pneumocystis pneumonia agent</name>
    <name type="synonym">Pneumocystis carinii f. sp. muris</name>
    <dbReference type="NCBI Taxonomy" id="1069680"/>
    <lineage>
        <taxon>Eukaryota</taxon>
        <taxon>Fungi</taxon>
        <taxon>Dikarya</taxon>
        <taxon>Ascomycota</taxon>
        <taxon>Taphrinomycotina</taxon>
        <taxon>Pneumocystomycetes</taxon>
        <taxon>Pneumocystaceae</taxon>
        <taxon>Pneumocystis</taxon>
    </lineage>
</organism>
<evidence type="ECO:0008006" key="12">
    <source>
        <dbReference type="Google" id="ProtNLM"/>
    </source>
</evidence>
<protein>
    <recommendedName>
        <fullName evidence="12">Protein PET100, mitochondrial</fullName>
    </recommendedName>
</protein>
<dbReference type="VEuPathDB" id="FungiDB:PNEG_02359"/>
<dbReference type="OrthoDB" id="18175at2759"/>
<dbReference type="GO" id="GO:0033617">
    <property type="term" value="P:mitochondrial respiratory chain complex IV assembly"/>
    <property type="evidence" value="ECO:0007669"/>
    <property type="project" value="InterPro"/>
</dbReference>
<name>M7PG26_PNEMU</name>
<dbReference type="RefSeq" id="XP_007874363.1">
    <property type="nucleotide sequence ID" value="XM_007876172.1"/>
</dbReference>
<keyword evidence="7 9" id="KW-0472">Membrane</keyword>
<dbReference type="Proteomes" id="UP000011958">
    <property type="component" value="Unassembled WGS sequence"/>
</dbReference>
<evidence type="ECO:0000256" key="7">
    <source>
        <dbReference type="ARBA" id="ARBA00023136"/>
    </source>
</evidence>
<keyword evidence="4" id="KW-0809">Transit peptide</keyword>
<accession>M7PG26</accession>
<evidence type="ECO:0000256" key="5">
    <source>
        <dbReference type="ARBA" id="ARBA00022989"/>
    </source>
</evidence>
<sequence>MNATNLEILKFGIYVIFPIGIMYYFGSPSFYRKYVKELNFWPPKEKTNCLPINKNDIKNELYRLKTEKYQTKTYGISQEDSCESMFSRAL</sequence>
<dbReference type="eggNOG" id="ENOG502S1QV">
    <property type="taxonomic scope" value="Eukaryota"/>
</dbReference>
<evidence type="ECO:0000313" key="10">
    <source>
        <dbReference type="EMBL" id="EMR09414.1"/>
    </source>
</evidence>
<dbReference type="STRING" id="1069680.M7PG26"/>
<dbReference type="GO" id="GO:0005743">
    <property type="term" value="C:mitochondrial inner membrane"/>
    <property type="evidence" value="ECO:0007669"/>
    <property type="project" value="TreeGrafter"/>
</dbReference>
<dbReference type="GO" id="GO:0051082">
    <property type="term" value="F:unfolded protein binding"/>
    <property type="evidence" value="ECO:0007669"/>
    <property type="project" value="TreeGrafter"/>
</dbReference>
<dbReference type="HOGENOM" id="CLU_156745_2_1_1"/>
<dbReference type="EMBL" id="AFWA02000013">
    <property type="protein sequence ID" value="EMR09414.1"/>
    <property type="molecule type" value="Genomic_DNA"/>
</dbReference>
<evidence type="ECO:0000256" key="8">
    <source>
        <dbReference type="ARBA" id="ARBA00038077"/>
    </source>
</evidence>
<keyword evidence="11" id="KW-1185">Reference proteome</keyword>